<dbReference type="InterPro" id="IPR043130">
    <property type="entry name" value="CDP-OH_PTrfase_TM_dom"/>
</dbReference>
<evidence type="ECO:0000256" key="9">
    <source>
        <dbReference type="ARBA" id="ARBA00023209"/>
    </source>
</evidence>
<dbReference type="EC" id="2.7.8.5" evidence="12"/>
<feature type="transmembrane region" description="Helical" evidence="11">
    <location>
        <begin position="145"/>
        <end position="165"/>
    </location>
</feature>
<keyword evidence="9" id="KW-0594">Phospholipid biosynthesis</keyword>
<keyword evidence="10" id="KW-1208">Phospholipid metabolism</keyword>
<keyword evidence="3" id="KW-0444">Lipid biosynthesis</keyword>
<evidence type="ECO:0000256" key="8">
    <source>
        <dbReference type="ARBA" id="ARBA00023136"/>
    </source>
</evidence>
<dbReference type="PANTHER" id="PTHR14269:SF11">
    <property type="entry name" value="CDP-DIACYLGLYCEROL--GLYCEROL-3-PHOSPHATE 3-PHOSPHATIDYLTRANSFERASE"/>
    <property type="match status" value="1"/>
</dbReference>
<evidence type="ECO:0000256" key="7">
    <source>
        <dbReference type="ARBA" id="ARBA00023098"/>
    </source>
</evidence>
<dbReference type="Gene3D" id="1.20.120.1760">
    <property type="match status" value="1"/>
</dbReference>
<feature type="transmembrane region" description="Helical" evidence="11">
    <location>
        <begin position="119"/>
        <end position="139"/>
    </location>
</feature>
<keyword evidence="6 11" id="KW-1133">Transmembrane helix</keyword>
<keyword evidence="4 12" id="KW-0808">Transferase</keyword>
<dbReference type="Pfam" id="PF01066">
    <property type="entry name" value="CDP-OH_P_transf"/>
    <property type="match status" value="1"/>
</dbReference>
<dbReference type="InterPro" id="IPR004570">
    <property type="entry name" value="Phosphatidylglycerol_P_synth"/>
</dbReference>
<evidence type="ECO:0000256" key="4">
    <source>
        <dbReference type="ARBA" id="ARBA00022679"/>
    </source>
</evidence>
<proteinExistence type="inferred from homology"/>
<reference evidence="12" key="1">
    <citation type="submission" date="2019-08" db="EMBL/GenBank/DDBJ databases">
        <authorList>
            <person name="Kucharzyk K."/>
            <person name="Murdoch R.W."/>
            <person name="Higgins S."/>
            <person name="Loffler F."/>
        </authorList>
    </citation>
    <scope>NUCLEOTIDE SEQUENCE</scope>
</reference>
<protein>
    <submittedName>
        <fullName evidence="12">CDP-diacylglycerol--glycerol-3-phosphate 3-phosphatidyltransferase</fullName>
        <ecNumber evidence="12">2.7.8.5</ecNumber>
    </submittedName>
</protein>
<dbReference type="GO" id="GO:0008444">
    <property type="term" value="F:CDP-diacylglycerol-glycerol-3-phosphate 3-phosphatidyltransferase activity"/>
    <property type="evidence" value="ECO:0007669"/>
    <property type="project" value="UniProtKB-EC"/>
</dbReference>
<dbReference type="EMBL" id="VSSQ01025882">
    <property type="protein sequence ID" value="MPM74316.1"/>
    <property type="molecule type" value="Genomic_DNA"/>
</dbReference>
<evidence type="ECO:0000256" key="2">
    <source>
        <dbReference type="ARBA" id="ARBA00010441"/>
    </source>
</evidence>
<keyword evidence="5 11" id="KW-0812">Transmembrane</keyword>
<dbReference type="GO" id="GO:0016020">
    <property type="term" value="C:membrane"/>
    <property type="evidence" value="ECO:0007669"/>
    <property type="project" value="UniProtKB-SubCell"/>
</dbReference>
<evidence type="ECO:0000256" key="11">
    <source>
        <dbReference type="SAM" id="Phobius"/>
    </source>
</evidence>
<accession>A0A645CBJ4</accession>
<evidence type="ECO:0000256" key="6">
    <source>
        <dbReference type="ARBA" id="ARBA00022989"/>
    </source>
</evidence>
<dbReference type="InterPro" id="IPR048254">
    <property type="entry name" value="CDP_ALCOHOL_P_TRANSF_CS"/>
</dbReference>
<dbReference type="PROSITE" id="PS00379">
    <property type="entry name" value="CDP_ALCOHOL_P_TRANSF"/>
    <property type="match status" value="1"/>
</dbReference>
<organism evidence="12">
    <name type="scientific">bioreactor metagenome</name>
    <dbReference type="NCBI Taxonomy" id="1076179"/>
    <lineage>
        <taxon>unclassified sequences</taxon>
        <taxon>metagenomes</taxon>
        <taxon>ecological metagenomes</taxon>
    </lineage>
</organism>
<dbReference type="InterPro" id="IPR050324">
    <property type="entry name" value="CDP-alcohol_PTase-I"/>
</dbReference>
<dbReference type="NCBIfam" id="TIGR00560">
    <property type="entry name" value="pgsA"/>
    <property type="match status" value="1"/>
</dbReference>
<name>A0A645CBJ4_9ZZZZ</name>
<sequence>MNIPNLLTLFRMFLIPLFILIFFSNITNSFAYSIYTFLIAGFTDVLDGYIARKHNLITKWGTVLDPLADKLMLITVLSCLTLKNLIPSVILIVVTIKEVAMIIAGVLLYNKNFIIPSNIFGKVSTLIFYLAILVLSFNILYGRYILYLAVISALVAFFNYLMLYIKKRDEA</sequence>
<dbReference type="PIRSF" id="PIRSF000847">
    <property type="entry name" value="Phos_ph_gly_syn"/>
    <property type="match status" value="1"/>
</dbReference>
<comment type="subcellular location">
    <subcellularLocation>
        <location evidence="1">Membrane</location>
        <topology evidence="1">Multi-pass membrane protein</topology>
    </subcellularLocation>
</comment>
<dbReference type="GO" id="GO:0046474">
    <property type="term" value="P:glycerophospholipid biosynthetic process"/>
    <property type="evidence" value="ECO:0007669"/>
    <property type="project" value="TreeGrafter"/>
</dbReference>
<gene>
    <name evidence="12" type="primary">pgsA_28</name>
    <name evidence="12" type="ORF">SDC9_121303</name>
</gene>
<keyword evidence="8 11" id="KW-0472">Membrane</keyword>
<evidence type="ECO:0000313" key="12">
    <source>
        <dbReference type="EMBL" id="MPM74316.1"/>
    </source>
</evidence>
<comment type="caution">
    <text evidence="12">The sequence shown here is derived from an EMBL/GenBank/DDBJ whole genome shotgun (WGS) entry which is preliminary data.</text>
</comment>
<dbReference type="InterPro" id="IPR000462">
    <property type="entry name" value="CDP-OH_P_trans"/>
</dbReference>
<evidence type="ECO:0000256" key="10">
    <source>
        <dbReference type="ARBA" id="ARBA00023264"/>
    </source>
</evidence>
<comment type="similarity">
    <text evidence="2">Belongs to the CDP-alcohol phosphatidyltransferase class-I family.</text>
</comment>
<dbReference type="PANTHER" id="PTHR14269">
    <property type="entry name" value="CDP-DIACYLGLYCEROL--GLYCEROL-3-PHOSPHATE 3-PHOSPHATIDYLTRANSFERASE-RELATED"/>
    <property type="match status" value="1"/>
</dbReference>
<evidence type="ECO:0000256" key="3">
    <source>
        <dbReference type="ARBA" id="ARBA00022516"/>
    </source>
</evidence>
<keyword evidence="7" id="KW-0443">Lipid metabolism</keyword>
<dbReference type="AlphaFoldDB" id="A0A645CBJ4"/>
<evidence type="ECO:0000256" key="5">
    <source>
        <dbReference type="ARBA" id="ARBA00022692"/>
    </source>
</evidence>
<evidence type="ECO:0000256" key="1">
    <source>
        <dbReference type="ARBA" id="ARBA00004141"/>
    </source>
</evidence>